<dbReference type="PROSITE" id="PS00178">
    <property type="entry name" value="AA_TRNA_LIGASE_I"/>
    <property type="match status" value="1"/>
</dbReference>
<dbReference type="Gene3D" id="3.10.290.10">
    <property type="entry name" value="RNA-binding S4 domain"/>
    <property type="match status" value="1"/>
</dbReference>
<dbReference type="SUPFAM" id="SSF52374">
    <property type="entry name" value="Nucleotidylyl transferase"/>
    <property type="match status" value="1"/>
</dbReference>
<dbReference type="PROSITE" id="PS50889">
    <property type="entry name" value="S4"/>
    <property type="match status" value="1"/>
</dbReference>
<dbReference type="Gene3D" id="3.40.50.620">
    <property type="entry name" value="HUPs"/>
    <property type="match status" value="1"/>
</dbReference>
<dbReference type="GO" id="GO:0005524">
    <property type="term" value="F:ATP binding"/>
    <property type="evidence" value="ECO:0007669"/>
    <property type="project" value="UniProtKB-KW"/>
</dbReference>
<feature type="domain" description="Tyrosine--tRNA ligase SYY-like C-terminal" evidence="12">
    <location>
        <begin position="225"/>
        <end position="268"/>
    </location>
</feature>
<evidence type="ECO:0000256" key="11">
    <source>
        <dbReference type="RuleBase" id="RU363036"/>
    </source>
</evidence>
<dbReference type="Pfam" id="PF00579">
    <property type="entry name" value="tRNA-synt_1b"/>
    <property type="match status" value="1"/>
</dbReference>
<reference evidence="13" key="1">
    <citation type="submission" date="2020-05" db="UniProtKB">
        <authorList>
            <consortium name="EnsemblMetazoa"/>
        </authorList>
    </citation>
    <scope>IDENTIFICATION</scope>
    <source>
        <strain evidence="13">BB02</strain>
    </source>
</reference>
<dbReference type="InterPro" id="IPR024088">
    <property type="entry name" value="Tyr-tRNA-ligase_bac-type"/>
</dbReference>
<evidence type="ECO:0000256" key="9">
    <source>
        <dbReference type="ARBA" id="ARBA00048248"/>
    </source>
</evidence>
<protein>
    <recommendedName>
        <fullName evidence="1">tyrosine--tRNA ligase</fullName>
        <ecNumber evidence="1">6.1.1.1</ecNumber>
    </recommendedName>
    <alternativeName>
        <fullName evidence="8">Tyrosyl-tRNA synthetase</fullName>
    </alternativeName>
</protein>
<dbReference type="InterPro" id="IPR002307">
    <property type="entry name" value="Tyr-tRNA-ligase"/>
</dbReference>
<dbReference type="InterPro" id="IPR054608">
    <property type="entry name" value="SYY-like_C"/>
</dbReference>
<evidence type="ECO:0000256" key="6">
    <source>
        <dbReference type="ARBA" id="ARBA00022917"/>
    </source>
</evidence>
<dbReference type="EnsemblMetazoa" id="BGLB023330-RA">
    <property type="protein sequence ID" value="BGLB023330-PA"/>
    <property type="gene ID" value="BGLB023330"/>
</dbReference>
<evidence type="ECO:0000256" key="1">
    <source>
        <dbReference type="ARBA" id="ARBA00013160"/>
    </source>
</evidence>
<evidence type="ECO:0000256" key="10">
    <source>
        <dbReference type="PROSITE-ProRule" id="PRU00182"/>
    </source>
</evidence>
<dbReference type="PANTHER" id="PTHR11766:SF0">
    <property type="entry name" value="TYROSINE--TRNA LIGASE, MITOCHONDRIAL"/>
    <property type="match status" value="1"/>
</dbReference>
<organism evidence="13 14">
    <name type="scientific">Biomphalaria glabrata</name>
    <name type="common">Bloodfluke planorb</name>
    <name type="synonym">Freshwater snail</name>
    <dbReference type="NCBI Taxonomy" id="6526"/>
    <lineage>
        <taxon>Eukaryota</taxon>
        <taxon>Metazoa</taxon>
        <taxon>Spiralia</taxon>
        <taxon>Lophotrochozoa</taxon>
        <taxon>Mollusca</taxon>
        <taxon>Gastropoda</taxon>
        <taxon>Heterobranchia</taxon>
        <taxon>Euthyneura</taxon>
        <taxon>Panpulmonata</taxon>
        <taxon>Hygrophila</taxon>
        <taxon>Lymnaeoidea</taxon>
        <taxon>Planorbidae</taxon>
        <taxon>Biomphalaria</taxon>
    </lineage>
</organism>
<dbReference type="InterPro" id="IPR014729">
    <property type="entry name" value="Rossmann-like_a/b/a_fold"/>
</dbReference>
<sequence length="272" mass="29944">MSILNELKERGIFNNITSEEKFNKLPENVGVYIGFDPTAESLHLGNYIQISILKRFKSAGFKAIAVLGGATGMIGDPSGRSSERNLLDQKTLLNNKAKIKAQLESYGLEVVDNLDFYKDMNVLDFLREVGKLANVNHMIQKDVVKSRLDAENIESIVSEHKSNLQSRSGQKALAYEVVKDVHSLEDAEDALKLSNVLFGSGDIKTLSPNQVLQFDGSVPTFMNLTGSLKDVLISIGAANSNREVREFLSTGTIEVNGEKIMDENFLVSPGFD</sequence>
<name>A0A2C9KTD5_BIOGL</name>
<dbReference type="AlphaFoldDB" id="A0A2C9KTD5"/>
<evidence type="ECO:0000256" key="5">
    <source>
        <dbReference type="ARBA" id="ARBA00022884"/>
    </source>
</evidence>
<dbReference type="VEuPathDB" id="VectorBase:BGLB023330"/>
<proteinExistence type="inferred from homology"/>
<keyword evidence="2 11" id="KW-0436">Ligase</keyword>
<evidence type="ECO:0000256" key="3">
    <source>
        <dbReference type="ARBA" id="ARBA00022741"/>
    </source>
</evidence>
<evidence type="ECO:0000256" key="7">
    <source>
        <dbReference type="ARBA" id="ARBA00023146"/>
    </source>
</evidence>
<dbReference type="InterPro" id="IPR036986">
    <property type="entry name" value="S4_RNA-bd_sf"/>
</dbReference>
<evidence type="ECO:0000256" key="2">
    <source>
        <dbReference type="ARBA" id="ARBA00022598"/>
    </source>
</evidence>
<evidence type="ECO:0000313" key="14">
    <source>
        <dbReference type="Proteomes" id="UP000076420"/>
    </source>
</evidence>
<dbReference type="PANTHER" id="PTHR11766">
    <property type="entry name" value="TYROSYL-TRNA SYNTHETASE"/>
    <property type="match status" value="1"/>
</dbReference>
<dbReference type="STRING" id="6526.A0A2C9KTD5"/>
<dbReference type="EC" id="6.1.1.1" evidence="1"/>
<evidence type="ECO:0000256" key="8">
    <source>
        <dbReference type="ARBA" id="ARBA00033323"/>
    </source>
</evidence>
<dbReference type="SUPFAM" id="SSF55174">
    <property type="entry name" value="Alpha-L RNA-binding motif"/>
    <property type="match status" value="1"/>
</dbReference>
<dbReference type="GO" id="GO:0004831">
    <property type="term" value="F:tyrosine-tRNA ligase activity"/>
    <property type="evidence" value="ECO:0007669"/>
    <property type="project" value="UniProtKB-EC"/>
</dbReference>
<dbReference type="GO" id="GO:0006437">
    <property type="term" value="P:tyrosyl-tRNA aminoacylation"/>
    <property type="evidence" value="ECO:0007669"/>
    <property type="project" value="InterPro"/>
</dbReference>
<dbReference type="InterPro" id="IPR001412">
    <property type="entry name" value="aa-tRNA-synth_I_CS"/>
</dbReference>
<dbReference type="Pfam" id="PF22421">
    <property type="entry name" value="SYY_C-terminal"/>
    <property type="match status" value="1"/>
</dbReference>
<dbReference type="GO" id="GO:0005829">
    <property type="term" value="C:cytosol"/>
    <property type="evidence" value="ECO:0007669"/>
    <property type="project" value="TreeGrafter"/>
</dbReference>
<comment type="similarity">
    <text evidence="11">Belongs to the class-I aminoacyl-tRNA synthetase family.</text>
</comment>
<evidence type="ECO:0000259" key="12">
    <source>
        <dbReference type="Pfam" id="PF22421"/>
    </source>
</evidence>
<keyword evidence="5 10" id="KW-0694">RNA-binding</keyword>
<evidence type="ECO:0000256" key="4">
    <source>
        <dbReference type="ARBA" id="ARBA00022840"/>
    </source>
</evidence>
<dbReference type="InterPro" id="IPR002305">
    <property type="entry name" value="aa-tRNA-synth_Ic"/>
</dbReference>
<accession>A0A2C9KTD5</accession>
<keyword evidence="4 11" id="KW-0067">ATP-binding</keyword>
<dbReference type="GO" id="GO:0003723">
    <property type="term" value="F:RNA binding"/>
    <property type="evidence" value="ECO:0007669"/>
    <property type="project" value="UniProtKB-KW"/>
</dbReference>
<gene>
    <name evidence="13" type="primary">106073332</name>
</gene>
<dbReference type="VEuPathDB" id="VectorBase:BGLAX_049405"/>
<keyword evidence="7 11" id="KW-0030">Aminoacyl-tRNA synthetase</keyword>
<keyword evidence="6 11" id="KW-0648">Protein biosynthesis</keyword>
<dbReference type="NCBIfam" id="TIGR00234">
    <property type="entry name" value="tyrS"/>
    <property type="match status" value="1"/>
</dbReference>
<comment type="catalytic activity">
    <reaction evidence="9">
        <text>tRNA(Tyr) + L-tyrosine + ATP = L-tyrosyl-tRNA(Tyr) + AMP + diphosphate + H(+)</text>
        <dbReference type="Rhea" id="RHEA:10220"/>
        <dbReference type="Rhea" id="RHEA-COMP:9706"/>
        <dbReference type="Rhea" id="RHEA-COMP:9707"/>
        <dbReference type="ChEBI" id="CHEBI:15378"/>
        <dbReference type="ChEBI" id="CHEBI:30616"/>
        <dbReference type="ChEBI" id="CHEBI:33019"/>
        <dbReference type="ChEBI" id="CHEBI:58315"/>
        <dbReference type="ChEBI" id="CHEBI:78442"/>
        <dbReference type="ChEBI" id="CHEBI:78536"/>
        <dbReference type="ChEBI" id="CHEBI:456215"/>
        <dbReference type="EC" id="6.1.1.1"/>
    </reaction>
</comment>
<evidence type="ECO:0000313" key="13">
    <source>
        <dbReference type="EnsemblMetazoa" id="BGLB023330-PA"/>
    </source>
</evidence>
<dbReference type="Proteomes" id="UP000076420">
    <property type="component" value="Unassembled WGS sequence"/>
</dbReference>
<keyword evidence="3 11" id="KW-0547">Nucleotide-binding</keyword>